<dbReference type="RefSeq" id="WP_118324935.1">
    <property type="nucleotide sequence ID" value="NZ_QRYH01000007.1"/>
</dbReference>
<dbReference type="SUPFAM" id="SSF101821">
    <property type="entry name" value="Aminopeptidase/glucanase lid domain"/>
    <property type="match status" value="1"/>
</dbReference>
<dbReference type="PIRSF" id="PIRSF001123">
    <property type="entry name" value="PepA_GA"/>
    <property type="match status" value="1"/>
</dbReference>
<dbReference type="GO" id="GO:0004177">
    <property type="term" value="F:aminopeptidase activity"/>
    <property type="evidence" value="ECO:0007669"/>
    <property type="project" value="UniProtKB-UniRule"/>
</dbReference>
<dbReference type="InterPro" id="IPR008007">
    <property type="entry name" value="Peptidase_M42"/>
</dbReference>
<proteinExistence type="inferred from homology"/>
<dbReference type="Gene3D" id="3.40.630.10">
    <property type="entry name" value="Zn peptidases"/>
    <property type="match status" value="1"/>
</dbReference>
<dbReference type="Pfam" id="PF05343">
    <property type="entry name" value="Peptidase_M42"/>
    <property type="match status" value="1"/>
</dbReference>
<dbReference type="EMBL" id="QRYQ01000006">
    <property type="protein sequence ID" value="RGU92275.1"/>
    <property type="molecule type" value="Genomic_DNA"/>
</dbReference>
<evidence type="ECO:0000256" key="3">
    <source>
        <dbReference type="ARBA" id="ARBA00022670"/>
    </source>
</evidence>
<keyword evidence="5" id="KW-0378">Hydrolase</keyword>
<dbReference type="InterPro" id="IPR023367">
    <property type="entry name" value="Peptidase_M42_dom2"/>
</dbReference>
<evidence type="ECO:0000256" key="6">
    <source>
        <dbReference type="PIRNR" id="PIRNR001123"/>
    </source>
</evidence>
<feature type="binding site" evidence="8">
    <location>
        <position position="319"/>
    </location>
    <ligand>
        <name>Zn(2+)</name>
        <dbReference type="ChEBI" id="CHEBI:29105"/>
        <label>2</label>
    </ligand>
</feature>
<dbReference type="PANTHER" id="PTHR32481">
    <property type="entry name" value="AMINOPEPTIDASE"/>
    <property type="match status" value="1"/>
</dbReference>
<keyword evidence="3" id="KW-0645">Protease</keyword>
<reference evidence="9 10" key="1">
    <citation type="submission" date="2018-08" db="EMBL/GenBank/DDBJ databases">
        <title>A genome reference for cultivated species of the human gut microbiota.</title>
        <authorList>
            <person name="Zou Y."/>
            <person name="Xue W."/>
            <person name="Luo G."/>
        </authorList>
    </citation>
    <scope>NUCLEOTIDE SEQUENCE [LARGE SCALE GENOMIC DNA]</scope>
    <source>
        <strain evidence="9 10">AF15-20</strain>
    </source>
</reference>
<accession>A0A395W8G0</accession>
<protein>
    <submittedName>
        <fullName evidence="9">M42 family peptidase</fullName>
    </submittedName>
</protein>
<keyword evidence="2" id="KW-0031">Aminopeptidase</keyword>
<keyword evidence="4 8" id="KW-0479">Metal-binding</keyword>
<comment type="cofactor">
    <cofactor evidence="8">
        <name>a divalent metal cation</name>
        <dbReference type="ChEBI" id="CHEBI:60240"/>
    </cofactor>
    <text evidence="8">Binds 2 divalent metal cations per subunit.</text>
</comment>
<dbReference type="AlphaFoldDB" id="A0A395W8G0"/>
<evidence type="ECO:0000256" key="1">
    <source>
        <dbReference type="ARBA" id="ARBA00006272"/>
    </source>
</evidence>
<evidence type="ECO:0000256" key="8">
    <source>
        <dbReference type="PIRSR" id="PIRSR001123-2"/>
    </source>
</evidence>
<feature type="active site" description="Proton acceptor" evidence="7">
    <location>
        <position position="211"/>
    </location>
</feature>
<evidence type="ECO:0000256" key="5">
    <source>
        <dbReference type="ARBA" id="ARBA00022801"/>
    </source>
</evidence>
<dbReference type="PANTHER" id="PTHR32481:SF0">
    <property type="entry name" value="AMINOPEPTIDASE YPDE-RELATED"/>
    <property type="match status" value="1"/>
</dbReference>
<dbReference type="GO" id="GO:0046872">
    <property type="term" value="F:metal ion binding"/>
    <property type="evidence" value="ECO:0007669"/>
    <property type="project" value="UniProtKB-UniRule"/>
</dbReference>
<feature type="binding site" evidence="8">
    <location>
        <position position="65"/>
    </location>
    <ligand>
        <name>Zn(2+)</name>
        <dbReference type="ChEBI" id="CHEBI:29105"/>
        <label>1</label>
    </ligand>
</feature>
<dbReference type="Proteomes" id="UP000265489">
    <property type="component" value="Unassembled WGS sequence"/>
</dbReference>
<dbReference type="InterPro" id="IPR051464">
    <property type="entry name" value="Peptidase_M42_aminopept"/>
</dbReference>
<name>A0A395W8G0_9FIRM</name>
<evidence type="ECO:0000313" key="9">
    <source>
        <dbReference type="EMBL" id="RGU92275.1"/>
    </source>
</evidence>
<feature type="binding site" evidence="8">
    <location>
        <position position="181"/>
    </location>
    <ligand>
        <name>Zn(2+)</name>
        <dbReference type="ChEBI" id="CHEBI:29105"/>
        <label>2</label>
    </ligand>
</feature>
<comment type="similarity">
    <text evidence="1 6">Belongs to the peptidase M42 family.</text>
</comment>
<dbReference type="SUPFAM" id="SSF53187">
    <property type="entry name" value="Zn-dependent exopeptidases"/>
    <property type="match status" value="1"/>
</dbReference>
<evidence type="ECO:0000313" key="10">
    <source>
        <dbReference type="Proteomes" id="UP000265489"/>
    </source>
</evidence>
<gene>
    <name evidence="9" type="ORF">DWW32_04665</name>
</gene>
<dbReference type="Gene3D" id="2.40.30.40">
    <property type="entry name" value="Peptidase M42, domain 2"/>
    <property type="match status" value="1"/>
</dbReference>
<comment type="caution">
    <text evidence="9">The sequence shown here is derived from an EMBL/GenBank/DDBJ whole genome shotgun (WGS) entry which is preliminary data.</text>
</comment>
<feature type="binding site" evidence="8">
    <location>
        <position position="212"/>
    </location>
    <ligand>
        <name>Zn(2+)</name>
        <dbReference type="ChEBI" id="CHEBI:29105"/>
        <label>2</label>
    </ligand>
</feature>
<feature type="binding site" evidence="8">
    <location>
        <position position="181"/>
    </location>
    <ligand>
        <name>Zn(2+)</name>
        <dbReference type="ChEBI" id="CHEBI:29105"/>
        <label>1</label>
    </ligand>
</feature>
<feature type="binding site" evidence="8">
    <location>
        <position position="234"/>
    </location>
    <ligand>
        <name>Zn(2+)</name>
        <dbReference type="ChEBI" id="CHEBI:29105"/>
        <label>1</label>
    </ligand>
</feature>
<dbReference type="GO" id="GO:0006508">
    <property type="term" value="P:proteolysis"/>
    <property type="evidence" value="ECO:0007669"/>
    <property type="project" value="UniProtKB-KW"/>
</dbReference>
<evidence type="ECO:0000256" key="4">
    <source>
        <dbReference type="ARBA" id="ARBA00022723"/>
    </source>
</evidence>
<organism evidence="9 10">
    <name type="scientific">Holdemanella biformis</name>
    <dbReference type="NCBI Taxonomy" id="1735"/>
    <lineage>
        <taxon>Bacteria</taxon>
        <taxon>Bacillati</taxon>
        <taxon>Bacillota</taxon>
        <taxon>Erysipelotrichia</taxon>
        <taxon>Erysipelotrichales</taxon>
        <taxon>Erysipelotrichaceae</taxon>
        <taxon>Holdemanella</taxon>
    </lineage>
</organism>
<evidence type="ECO:0000256" key="7">
    <source>
        <dbReference type="PIRSR" id="PIRSR001123-1"/>
    </source>
</evidence>
<dbReference type="GeneID" id="66579349"/>
<evidence type="ECO:0000256" key="2">
    <source>
        <dbReference type="ARBA" id="ARBA00022438"/>
    </source>
</evidence>
<sequence>MNSKIKRILDFSTAFGPSGMEDEVSKLAMEDVQNICEVHDDTMRNTYMHFKQDKEHKTTILLDAHADEVGFIVQAIKPNGTIRFLPLGGWDPKNIVSGEVWILNDKGEKISGIVASQPVHFLSEAKRNGKVDFDDLVIDVGATSATEVKEDFHISVGNFMCPAVTCKYDEAHKIFLGKAFDCRIGCAAVMDVLHQLKDVNHNIEATLTTQEEVGERGMDTAIKNLHPNIAICFEGCPSDDTFEQDYMIQSALKKGPMLRWFDRSYITSPRFMRYAIDLAHEKNIPVQESVRKGGGTNAGITHRYNIPTIIIGIPVRFAHASFGICSEEDYDNAVNLAVEIIKNIDAETIRGF</sequence>